<feature type="transmembrane region" description="Helical" evidence="9">
    <location>
        <begin position="193"/>
        <end position="214"/>
    </location>
</feature>
<dbReference type="GO" id="GO:0034220">
    <property type="term" value="P:monoatomic ion transmembrane transport"/>
    <property type="evidence" value="ECO:0007669"/>
    <property type="project" value="UniProtKB-KW"/>
</dbReference>
<evidence type="ECO:0000256" key="4">
    <source>
        <dbReference type="ARBA" id="ARBA00022692"/>
    </source>
</evidence>
<feature type="transmembrane region" description="Helical" evidence="9">
    <location>
        <begin position="108"/>
        <end position="127"/>
    </location>
</feature>
<dbReference type="AlphaFoldDB" id="A0A4Y7LJ06"/>
<reference evidence="10 11" key="1">
    <citation type="journal article" date="2018" name="Science">
        <title>The opium poppy genome and morphinan production.</title>
        <authorList>
            <person name="Guo L."/>
            <person name="Winzer T."/>
            <person name="Yang X."/>
            <person name="Li Y."/>
            <person name="Ning Z."/>
            <person name="He Z."/>
            <person name="Teodor R."/>
            <person name="Lu Y."/>
            <person name="Bowser T.A."/>
            <person name="Graham I.A."/>
            <person name="Ye K."/>
        </authorList>
    </citation>
    <scope>NUCLEOTIDE SEQUENCE [LARGE SCALE GENOMIC DNA]</scope>
    <source>
        <strain evidence="11">cv. HN1</strain>
        <tissue evidence="10">Leaves</tissue>
    </source>
</reference>
<dbReference type="GO" id="GO:0016020">
    <property type="term" value="C:membrane"/>
    <property type="evidence" value="ECO:0007669"/>
    <property type="project" value="UniProtKB-SubCell"/>
</dbReference>
<accession>A0A4Y7LJ06</accession>
<proteinExistence type="inferred from homology"/>
<sequence length="509" mass="55916">MEIGSAANQEKVGVMALGWRWIMGLPKKFQEKVVGVANKIKKLGKDDPRRITHSIKVGLALSLVSLFYYFRPLYDDFGDAAIWAVLTVVVVFEFSVGATLGKGINRGIATLCAGALGVGAHHLANLAGDDGEPILLGILVFILAAVSTYTRFFPGIKARYDYGMVIFILTFSLVTVSGYRIEKILVLAHQRLSTILIGGSTCVIVSIFVCPVWAGEDLHKLTALNMEKLADFLEGFGGEYFGQERDDGESFVKDDSKKMFHQAYKSVLNSKTAEESLANFARWEPCHGSFGFRHPWQQYLKIGGLTRQCAYQIEALNGCINSDIQAPTEFKKKIQEACTKMSMESGKALRDLAQGIRTMTVPSAAEIHIEISKAGEDDLKTTLKSAVLEDIDDLLDVIPVATVASLLVEIISCTEKISEAVNELARIVKFKTIDPTVTPEKPHLLHRGSVQPVCFTDSPEHHVCITVLSEIEQGTTTLAGLFLERINSVPITTRENQEPVKGARHDLEV</sequence>
<keyword evidence="11" id="KW-1185">Reference proteome</keyword>
<keyword evidence="4 9" id="KW-0812">Transmembrane</keyword>
<evidence type="ECO:0008006" key="12">
    <source>
        <dbReference type="Google" id="ProtNLM"/>
    </source>
</evidence>
<feature type="transmembrane region" description="Helical" evidence="9">
    <location>
        <begin position="82"/>
        <end position="101"/>
    </location>
</feature>
<comment type="similarity">
    <text evidence="2">Belongs to the aromatic acid exporter (TC 2.A.85) family.</text>
</comment>
<dbReference type="STRING" id="3469.A0A4Y7LJ06"/>
<evidence type="ECO:0000256" key="8">
    <source>
        <dbReference type="ARBA" id="ARBA00023303"/>
    </source>
</evidence>
<protein>
    <recommendedName>
        <fullName evidence="12">Aluminum-activated malate transporter</fullName>
    </recommendedName>
</protein>
<keyword evidence="5 9" id="KW-1133">Transmembrane helix</keyword>
<evidence type="ECO:0000256" key="5">
    <source>
        <dbReference type="ARBA" id="ARBA00022989"/>
    </source>
</evidence>
<evidence type="ECO:0000256" key="6">
    <source>
        <dbReference type="ARBA" id="ARBA00023065"/>
    </source>
</evidence>
<keyword evidence="7 9" id="KW-0472">Membrane</keyword>
<evidence type="ECO:0000256" key="9">
    <source>
        <dbReference type="SAM" id="Phobius"/>
    </source>
</evidence>
<organism evidence="10 11">
    <name type="scientific">Papaver somniferum</name>
    <name type="common">Opium poppy</name>
    <dbReference type="NCBI Taxonomy" id="3469"/>
    <lineage>
        <taxon>Eukaryota</taxon>
        <taxon>Viridiplantae</taxon>
        <taxon>Streptophyta</taxon>
        <taxon>Embryophyta</taxon>
        <taxon>Tracheophyta</taxon>
        <taxon>Spermatophyta</taxon>
        <taxon>Magnoliopsida</taxon>
        <taxon>Ranunculales</taxon>
        <taxon>Papaveraceae</taxon>
        <taxon>Papaveroideae</taxon>
        <taxon>Papaver</taxon>
    </lineage>
</organism>
<dbReference type="Proteomes" id="UP000316621">
    <property type="component" value="Chromosome 11"/>
</dbReference>
<evidence type="ECO:0000313" key="11">
    <source>
        <dbReference type="Proteomes" id="UP000316621"/>
    </source>
</evidence>
<dbReference type="InterPro" id="IPR020966">
    <property type="entry name" value="ALMT"/>
</dbReference>
<evidence type="ECO:0000313" key="10">
    <source>
        <dbReference type="EMBL" id="RZC84159.1"/>
    </source>
</evidence>
<evidence type="ECO:0000256" key="3">
    <source>
        <dbReference type="ARBA" id="ARBA00022448"/>
    </source>
</evidence>
<dbReference type="GO" id="GO:0015743">
    <property type="term" value="P:malate transport"/>
    <property type="evidence" value="ECO:0007669"/>
    <property type="project" value="InterPro"/>
</dbReference>
<feature type="transmembrane region" description="Helical" evidence="9">
    <location>
        <begin position="162"/>
        <end position="181"/>
    </location>
</feature>
<keyword evidence="3" id="KW-0813">Transport</keyword>
<dbReference type="PANTHER" id="PTHR31086">
    <property type="entry name" value="ALUMINUM-ACTIVATED MALATE TRANSPORTER 10"/>
    <property type="match status" value="1"/>
</dbReference>
<dbReference type="OrthoDB" id="68611at2759"/>
<evidence type="ECO:0000256" key="2">
    <source>
        <dbReference type="ARBA" id="ARBA00007079"/>
    </source>
</evidence>
<comment type="subcellular location">
    <subcellularLocation>
        <location evidence="1">Membrane</location>
        <topology evidence="1">Multi-pass membrane protein</topology>
    </subcellularLocation>
</comment>
<dbReference type="Gramene" id="RZC84159">
    <property type="protein sequence ID" value="RZC84159"/>
    <property type="gene ID" value="C5167_046945"/>
</dbReference>
<keyword evidence="6" id="KW-0406">Ion transport</keyword>
<feature type="transmembrane region" description="Helical" evidence="9">
    <location>
        <begin position="133"/>
        <end position="150"/>
    </location>
</feature>
<name>A0A4Y7LJ06_PAPSO</name>
<keyword evidence="8" id="KW-0407">Ion channel</keyword>
<evidence type="ECO:0000256" key="1">
    <source>
        <dbReference type="ARBA" id="ARBA00004141"/>
    </source>
</evidence>
<dbReference type="EMBL" id="CM010725">
    <property type="protein sequence ID" value="RZC84159.1"/>
    <property type="molecule type" value="Genomic_DNA"/>
</dbReference>
<feature type="transmembrane region" description="Helical" evidence="9">
    <location>
        <begin position="51"/>
        <end position="70"/>
    </location>
</feature>
<evidence type="ECO:0000256" key="7">
    <source>
        <dbReference type="ARBA" id="ARBA00023136"/>
    </source>
</evidence>
<dbReference type="Pfam" id="PF11744">
    <property type="entry name" value="ALMT"/>
    <property type="match status" value="1"/>
</dbReference>
<gene>
    <name evidence="10" type="ORF">C5167_046945</name>
</gene>
<dbReference type="OMA" id="ACTKMSS"/>